<evidence type="ECO:0008006" key="4">
    <source>
        <dbReference type="Google" id="ProtNLM"/>
    </source>
</evidence>
<dbReference type="EMBL" id="BAABBI010000001">
    <property type="protein sequence ID" value="GAA3777010.1"/>
    <property type="molecule type" value="Genomic_DNA"/>
</dbReference>
<proteinExistence type="predicted"/>
<dbReference type="Proteomes" id="UP001501456">
    <property type="component" value="Unassembled WGS sequence"/>
</dbReference>
<protein>
    <recommendedName>
        <fullName evidence="4">DUF4349 domain-containing protein</fullName>
    </recommendedName>
</protein>
<evidence type="ECO:0000256" key="1">
    <source>
        <dbReference type="SAM" id="Phobius"/>
    </source>
</evidence>
<keyword evidence="1" id="KW-1133">Transmembrane helix</keyword>
<name>A0ABP7GY67_9FLAO</name>
<dbReference type="RefSeq" id="WP_344727012.1">
    <property type="nucleotide sequence ID" value="NZ_BAABBI010000001.1"/>
</dbReference>
<feature type="transmembrane region" description="Helical" evidence="1">
    <location>
        <begin position="325"/>
        <end position="343"/>
    </location>
</feature>
<feature type="transmembrane region" description="Helical" evidence="1">
    <location>
        <begin position="57"/>
        <end position="76"/>
    </location>
</feature>
<keyword evidence="1" id="KW-0812">Transmembrane</keyword>
<organism evidence="2 3">
    <name type="scientific">Corallibacter vietnamensis</name>
    <dbReference type="NCBI Taxonomy" id="904130"/>
    <lineage>
        <taxon>Bacteria</taxon>
        <taxon>Pseudomonadati</taxon>
        <taxon>Bacteroidota</taxon>
        <taxon>Flavobacteriia</taxon>
        <taxon>Flavobacteriales</taxon>
        <taxon>Flavobacteriaceae</taxon>
        <taxon>Corallibacter</taxon>
    </lineage>
</organism>
<sequence length="356" mass="41237">MSNNLPEQNNRNQSDEIDLVLIFNLIGNAFSRLFGFIGGIFKAIFSTMVYALKAIILNLKIIVITVVIAGVLGYGVQKTLPSVYTTFMLVKPYFDSKYQLITNIGYFNALISTQDYETLSSVFEISEDEARKISRFEIYPGPETENERIIQYDEFLKQIDSVRAQEISFDEYIENRSIYSGSVLYEIHVFSKKKNIFKSLEKGLNSSFENTYSKKKMLKRDSLINIQRNTLREQIGVIDSLQKVYISVLQEESKTTKAKLNMGESGFPMVNEKSQTREYDLLKEKIKLQNELKELDEQQTEENTFFDVVSGFQEVGNEYLSWKSYLMFIFPVLAFLLLCLIYLTGKIIKFVKNYDE</sequence>
<keyword evidence="3" id="KW-1185">Reference proteome</keyword>
<feature type="transmembrane region" description="Helical" evidence="1">
    <location>
        <begin position="20"/>
        <end position="45"/>
    </location>
</feature>
<gene>
    <name evidence="2" type="ORF">GCM10022271_06490</name>
</gene>
<evidence type="ECO:0000313" key="2">
    <source>
        <dbReference type="EMBL" id="GAA3777010.1"/>
    </source>
</evidence>
<comment type="caution">
    <text evidence="2">The sequence shown here is derived from an EMBL/GenBank/DDBJ whole genome shotgun (WGS) entry which is preliminary data.</text>
</comment>
<keyword evidence="1" id="KW-0472">Membrane</keyword>
<reference evidence="3" key="1">
    <citation type="journal article" date="2019" name="Int. J. Syst. Evol. Microbiol.">
        <title>The Global Catalogue of Microorganisms (GCM) 10K type strain sequencing project: providing services to taxonomists for standard genome sequencing and annotation.</title>
        <authorList>
            <consortium name="The Broad Institute Genomics Platform"/>
            <consortium name="The Broad Institute Genome Sequencing Center for Infectious Disease"/>
            <person name="Wu L."/>
            <person name="Ma J."/>
        </authorList>
    </citation>
    <scope>NUCLEOTIDE SEQUENCE [LARGE SCALE GENOMIC DNA]</scope>
    <source>
        <strain evidence="3">JCM 17525</strain>
    </source>
</reference>
<evidence type="ECO:0000313" key="3">
    <source>
        <dbReference type="Proteomes" id="UP001501456"/>
    </source>
</evidence>
<accession>A0ABP7GY67</accession>